<evidence type="ECO:0000259" key="2">
    <source>
        <dbReference type="Pfam" id="PF13111"/>
    </source>
</evidence>
<dbReference type="eggNOG" id="ENOG502ZBCP">
    <property type="taxonomic scope" value="Bacteria"/>
</dbReference>
<dbReference type="RefSeq" id="WP_015174685.1">
    <property type="nucleotide sequence ID" value="NC_019729.1"/>
</dbReference>
<feature type="domain" description="pPIWI-RE module N-terminal" evidence="2">
    <location>
        <begin position="69"/>
        <end position="472"/>
    </location>
</feature>
<proteinExistence type="predicted"/>
<evidence type="ECO:0000259" key="1">
    <source>
        <dbReference type="Pfam" id="PF13032"/>
    </source>
</evidence>
<protein>
    <recommendedName>
        <fullName evidence="6">DUF3893 domain-containing protein</fullName>
    </recommendedName>
</protein>
<evidence type="ECO:0000313" key="5">
    <source>
        <dbReference type="Proteomes" id="UP000010478"/>
    </source>
</evidence>
<accession>K9VDL7</accession>
<dbReference type="InterPro" id="IPR040496">
    <property type="entry name" value="MID_pPIWI_RE"/>
</dbReference>
<dbReference type="Proteomes" id="UP000010478">
    <property type="component" value="Chromosome"/>
</dbReference>
<dbReference type="EMBL" id="CP003614">
    <property type="protein sequence ID" value="AFZ05355.1"/>
    <property type="molecule type" value="Genomic_DNA"/>
</dbReference>
<dbReference type="PATRIC" id="fig|179408.3.peg.951"/>
<dbReference type="KEGG" id="oni:Osc7112_0768"/>
<organism evidence="4 5">
    <name type="scientific">Phormidium nigroviride PCC 7112</name>
    <dbReference type="NCBI Taxonomy" id="179408"/>
    <lineage>
        <taxon>Bacteria</taxon>
        <taxon>Bacillati</taxon>
        <taxon>Cyanobacteriota</taxon>
        <taxon>Cyanophyceae</taxon>
        <taxon>Oscillatoriophycideae</taxon>
        <taxon>Oscillatoriales</taxon>
        <taxon>Oscillatoriaceae</taxon>
        <taxon>Phormidium</taxon>
    </lineage>
</organism>
<keyword evidence="5" id="KW-1185">Reference proteome</keyword>
<dbReference type="Pfam" id="PF13111">
    <property type="entry name" value="pPIWI_RE_X"/>
    <property type="match status" value="1"/>
</dbReference>
<reference evidence="4 5" key="1">
    <citation type="submission" date="2012-05" db="EMBL/GenBank/DDBJ databases">
        <title>Finished chromosome of genome of Oscillatoria sp. PCC 7112.</title>
        <authorList>
            <consortium name="US DOE Joint Genome Institute"/>
            <person name="Gugger M."/>
            <person name="Coursin T."/>
            <person name="Rippka R."/>
            <person name="Tandeau De Marsac N."/>
            <person name="Huntemann M."/>
            <person name="Wei C.-L."/>
            <person name="Han J."/>
            <person name="Detter J.C."/>
            <person name="Han C."/>
            <person name="Tapia R."/>
            <person name="Davenport K."/>
            <person name="Daligault H."/>
            <person name="Erkkila T."/>
            <person name="Gu W."/>
            <person name="Munk A.C.C."/>
            <person name="Teshima H."/>
            <person name="Xu Y."/>
            <person name="Chain P."/>
            <person name="Chen A."/>
            <person name="Krypides N."/>
            <person name="Mavromatis K."/>
            <person name="Markowitz V."/>
            <person name="Szeto E."/>
            <person name="Ivanova N."/>
            <person name="Mikhailova N."/>
            <person name="Ovchinnikova G."/>
            <person name="Pagani I."/>
            <person name="Pati A."/>
            <person name="Goodwin L."/>
            <person name="Peters L."/>
            <person name="Pitluck S."/>
            <person name="Woyke T."/>
            <person name="Kerfeld C."/>
        </authorList>
    </citation>
    <scope>NUCLEOTIDE SEQUENCE [LARGE SCALE GENOMIC DNA]</scope>
    <source>
        <strain evidence="4 5">PCC 7112</strain>
    </source>
</reference>
<dbReference type="InterPro" id="IPR024996">
    <property type="entry name" value="RNaseH_pPIWI_RE"/>
</dbReference>
<dbReference type="Pfam" id="PF13032">
    <property type="entry name" value="RNaseH_pPIWI_RE"/>
    <property type="match status" value="1"/>
</dbReference>
<dbReference type="Pfam" id="PF18157">
    <property type="entry name" value="MID_pPIWI_RE"/>
    <property type="match status" value="1"/>
</dbReference>
<evidence type="ECO:0000313" key="4">
    <source>
        <dbReference type="EMBL" id="AFZ05355.1"/>
    </source>
</evidence>
<feature type="domain" description="Prokaryotic pPIWI-RE MID" evidence="3">
    <location>
        <begin position="578"/>
        <end position="722"/>
    </location>
</feature>
<evidence type="ECO:0008006" key="6">
    <source>
        <dbReference type="Google" id="ProtNLM"/>
    </source>
</evidence>
<name>K9VDL7_9CYAN</name>
<dbReference type="AlphaFoldDB" id="K9VDL7"/>
<dbReference type="HOGENOM" id="CLU_294182_0_0_3"/>
<dbReference type="InterPro" id="IPR025085">
    <property type="entry name" value="pPIWI_RE_X"/>
</dbReference>
<gene>
    <name evidence="4" type="ORF">Osc7112_0768</name>
</gene>
<feature type="domain" description="pPIWI-RE RNaseH" evidence="1">
    <location>
        <begin position="742"/>
        <end position="1088"/>
    </location>
</feature>
<dbReference type="STRING" id="179408.Osc7112_0768"/>
<sequence>MNDKIFDKIEFDDDGEAKETTIIGDATMNDEIFDEIESDDDEETEATVLSDTLYIPLGKPKSLKEIPLAFTVPDNIEPVTVKGLTLGWTKAALHELSTIQKAACKGDSASKNLPYSSLLGLLEVGLDSAARIQSNLGLSLFSLNSKSVKEPEPFAYLNSESTQDIQKALRPIINEWITNFLKPFAEKEEGLLEVIDRLEDLHDRKELLTITPSESQVLPWKWSEATGTAQARKTYDYRVLVDYAARAIAGKEIFQGLGTMKRVISSSGSLTTGMAELITDPITLPKHTGKFSLVVRLEVVTYPSLHQPLLKIDVSKRRWLSGLQPARYNSANISGFVFSQDYSDRTFRYTVLSQSEKQDKNQQDKKKKWFWAIDKDFEALRGKLKLPLKTPNGQNIDGSQIALGQASTERCQVMLTYRNGLQEGKHGIEAGVPEIDKLEAFEKIAEIFKPIGFKPFDNYLEVKFKRGESHKLDNTASRMINLPTLLGAALEVLEKDDNSDLTTKYLESFEDDELNNLLTKHLDINLDNISKGRKALQLVCQLKELKAMIQENQEAMRRLYPNENLLLVVFYQEQLHTEVKLLQAMIRVLWGDTIEVIANSLPPNTHGPKESLPGASLKAKERSQHRIKAWESIVQKLALRKQRTFCLVMAREWYPKNKHDDSVNKPSSRQALATIAGSCVQFLLPIETTKEKQLLKLDDFFHRVQAALKDLLYAHSGRIDDVKEKVDKWLKDVPAEARPKEIIGITIVRKQKGRARGDIGPTFLPIAMRLKVETGECELCCAYEKGNNLQISPWSKFSDAIAFISQISPVKLADKQEARQLRFMEFVKQIISNSVDEGNQPLVMIDSSNCAQLWPWLVDARMNANQINFETKSGSPLYEHMEQEWKGARLIRIRQDLAPGIIDKKVRYLTETSLEDTRTKKELTSTLEIPSASSLKGLFRLSATNQTGCVAYLSVRNEKPGKLRGQSCYRSTKINVAAKKADDSQDKLLNNADLKVDEAAKKADDSQGKLLNKAKLKVDQIASKPPFLGQWTTPNPLEIVVTLRQENDNPDRLAALVESLRYSFGHYSDWSSLPAPLFFERVVRDYISEFAIEDEQMEAEPELEE</sequence>
<evidence type="ECO:0000259" key="3">
    <source>
        <dbReference type="Pfam" id="PF18157"/>
    </source>
</evidence>
<dbReference type="OrthoDB" id="8967587at2"/>